<dbReference type="Pfam" id="PF00924">
    <property type="entry name" value="MS_channel_2nd"/>
    <property type="match status" value="1"/>
</dbReference>
<name>A0A1I6KP75_9EURY</name>
<feature type="domain" description="Mechanosensitive ion channel MscS" evidence="8">
    <location>
        <begin position="107"/>
        <end position="173"/>
    </location>
</feature>
<feature type="compositionally biased region" description="Basic and acidic residues" evidence="6">
    <location>
        <begin position="298"/>
        <end position="307"/>
    </location>
</feature>
<dbReference type="AlphaFoldDB" id="A0A1I6KP75"/>
<dbReference type="InterPro" id="IPR045275">
    <property type="entry name" value="MscS_archaea/bacteria_type"/>
</dbReference>
<feature type="transmembrane region" description="Helical" evidence="7">
    <location>
        <begin position="61"/>
        <end position="80"/>
    </location>
</feature>
<proteinExistence type="predicted"/>
<dbReference type="Gene3D" id="3.30.70.100">
    <property type="match status" value="1"/>
</dbReference>
<evidence type="ECO:0000256" key="4">
    <source>
        <dbReference type="ARBA" id="ARBA00022989"/>
    </source>
</evidence>
<evidence type="ECO:0000256" key="2">
    <source>
        <dbReference type="ARBA" id="ARBA00022475"/>
    </source>
</evidence>
<sequence>MQFGPDFLVDVLATYSNLLQNIVEFAVIALGLYVVGRALVETVGRIALQRSKFDETMADGVLSFLRLAVVLLAVVVGASAADFRGAFAGSALIAGGVTLAVGLGAQDVLGNFVAGAFLVQDPDVNIGDRIRWEDEEGIITGIDLRVTRVRTLDNEIIVVPNKELSTTVVRNLTSHDPVGFSYEFAVQHDELDEAVATIETVAAEYDELVDVPAPTVRVTDLLESEVVVTARAFFPIEKRSQRYRIRTTFLRRVVQRCQENGVGLSQSTLQELSGTVGVDPVAGDEGAPADSSVTAYRPTDEDNRDPD</sequence>
<evidence type="ECO:0000256" key="3">
    <source>
        <dbReference type="ARBA" id="ARBA00022692"/>
    </source>
</evidence>
<dbReference type="GO" id="GO:0005886">
    <property type="term" value="C:plasma membrane"/>
    <property type="evidence" value="ECO:0007669"/>
    <property type="project" value="UniProtKB-SubCell"/>
</dbReference>
<comment type="subcellular location">
    <subcellularLocation>
        <location evidence="1">Cell membrane</location>
        <topology evidence="1">Multi-pass membrane protein</topology>
    </subcellularLocation>
</comment>
<dbReference type="Gene3D" id="2.30.30.60">
    <property type="match status" value="1"/>
</dbReference>
<dbReference type="InterPro" id="IPR023408">
    <property type="entry name" value="MscS_beta-dom_sf"/>
</dbReference>
<evidence type="ECO:0000313" key="10">
    <source>
        <dbReference type="Proteomes" id="UP000199062"/>
    </source>
</evidence>
<dbReference type="EMBL" id="FOZK01000001">
    <property type="protein sequence ID" value="SFR92994.1"/>
    <property type="molecule type" value="Genomic_DNA"/>
</dbReference>
<keyword evidence="2" id="KW-1003">Cell membrane</keyword>
<dbReference type="Proteomes" id="UP000199062">
    <property type="component" value="Unassembled WGS sequence"/>
</dbReference>
<dbReference type="GO" id="GO:0008381">
    <property type="term" value="F:mechanosensitive monoatomic ion channel activity"/>
    <property type="evidence" value="ECO:0007669"/>
    <property type="project" value="InterPro"/>
</dbReference>
<dbReference type="SUPFAM" id="SSF50182">
    <property type="entry name" value="Sm-like ribonucleoproteins"/>
    <property type="match status" value="1"/>
</dbReference>
<dbReference type="InterPro" id="IPR011066">
    <property type="entry name" value="MscS_channel_C_sf"/>
</dbReference>
<evidence type="ECO:0000256" key="1">
    <source>
        <dbReference type="ARBA" id="ARBA00004651"/>
    </source>
</evidence>
<dbReference type="PANTHER" id="PTHR30221:SF1">
    <property type="entry name" value="SMALL-CONDUCTANCE MECHANOSENSITIVE CHANNEL"/>
    <property type="match status" value="1"/>
</dbReference>
<dbReference type="STRING" id="767519.SAMN05216559_1197"/>
<evidence type="ECO:0000256" key="5">
    <source>
        <dbReference type="ARBA" id="ARBA00023136"/>
    </source>
</evidence>
<dbReference type="OrthoDB" id="31543at2157"/>
<keyword evidence="10" id="KW-1185">Reference proteome</keyword>
<dbReference type="SUPFAM" id="SSF82689">
    <property type="entry name" value="Mechanosensitive channel protein MscS (YggB), C-terminal domain"/>
    <property type="match status" value="1"/>
</dbReference>
<dbReference type="InterPro" id="IPR006685">
    <property type="entry name" value="MscS_channel_2nd"/>
</dbReference>
<feature type="region of interest" description="Disordered" evidence="6">
    <location>
        <begin position="275"/>
        <end position="307"/>
    </location>
</feature>
<dbReference type="Gene3D" id="1.10.287.1260">
    <property type="match status" value="1"/>
</dbReference>
<reference evidence="9 10" key="1">
    <citation type="submission" date="2016-10" db="EMBL/GenBank/DDBJ databases">
        <authorList>
            <person name="de Groot N.N."/>
        </authorList>
    </citation>
    <scope>NUCLEOTIDE SEQUENCE [LARGE SCALE GENOMIC DNA]</scope>
    <source>
        <strain evidence="9 10">CGMCC 1.10457</strain>
    </source>
</reference>
<gene>
    <name evidence="9" type="ORF">SAMN05216559_1197</name>
</gene>
<accession>A0A1I6KP75</accession>
<evidence type="ECO:0000313" key="9">
    <source>
        <dbReference type="EMBL" id="SFR92994.1"/>
    </source>
</evidence>
<keyword evidence="5 7" id="KW-0472">Membrane</keyword>
<keyword evidence="4 7" id="KW-1133">Transmembrane helix</keyword>
<organism evidence="9 10">
    <name type="scientific">Halomicrobium zhouii</name>
    <dbReference type="NCBI Taxonomy" id="767519"/>
    <lineage>
        <taxon>Archaea</taxon>
        <taxon>Methanobacteriati</taxon>
        <taxon>Methanobacteriota</taxon>
        <taxon>Stenosarchaea group</taxon>
        <taxon>Halobacteria</taxon>
        <taxon>Halobacteriales</taxon>
        <taxon>Haloarculaceae</taxon>
        <taxon>Halomicrobium</taxon>
    </lineage>
</organism>
<dbReference type="InterPro" id="IPR010920">
    <property type="entry name" value="LSM_dom_sf"/>
</dbReference>
<evidence type="ECO:0000259" key="8">
    <source>
        <dbReference type="Pfam" id="PF00924"/>
    </source>
</evidence>
<feature type="transmembrane region" description="Helical" evidence="7">
    <location>
        <begin position="22"/>
        <end position="40"/>
    </location>
</feature>
<protein>
    <submittedName>
        <fullName evidence="9">Mechanosensitive ion channel</fullName>
    </submittedName>
</protein>
<dbReference type="RefSeq" id="WP_089814798.1">
    <property type="nucleotide sequence ID" value="NZ_FOZK01000001.1"/>
</dbReference>
<evidence type="ECO:0000256" key="7">
    <source>
        <dbReference type="SAM" id="Phobius"/>
    </source>
</evidence>
<keyword evidence="3 7" id="KW-0812">Transmembrane</keyword>
<evidence type="ECO:0000256" key="6">
    <source>
        <dbReference type="SAM" id="MobiDB-lite"/>
    </source>
</evidence>
<dbReference type="PANTHER" id="PTHR30221">
    <property type="entry name" value="SMALL-CONDUCTANCE MECHANOSENSITIVE CHANNEL"/>
    <property type="match status" value="1"/>
</dbReference>